<dbReference type="OrthoDB" id="47172at2759"/>
<gene>
    <name evidence="18" type="ORF">FKW77_007802</name>
</gene>
<dbReference type="SUPFAM" id="SSF53335">
    <property type="entry name" value="S-adenosyl-L-methionine-dependent methyltransferases"/>
    <property type="match status" value="1"/>
</dbReference>
<dbReference type="EC" id="2.3.1.231" evidence="4"/>
<dbReference type="SUPFAM" id="SSF117281">
    <property type="entry name" value="Kelch motif"/>
    <property type="match status" value="1"/>
</dbReference>
<name>A0A517LCN0_9PEZI</name>
<dbReference type="InterPro" id="IPR003347">
    <property type="entry name" value="JmjC_dom"/>
</dbReference>
<evidence type="ECO:0000256" key="14">
    <source>
        <dbReference type="ARBA" id="ARBA00030847"/>
    </source>
</evidence>
<dbReference type="Gene3D" id="2.120.10.80">
    <property type="entry name" value="Kelch-type beta propeller"/>
    <property type="match status" value="1"/>
</dbReference>
<keyword evidence="9" id="KW-0949">S-adenosyl-L-methionine</keyword>
<evidence type="ECO:0000256" key="5">
    <source>
        <dbReference type="ARBA" id="ARBA00012779"/>
    </source>
</evidence>
<comment type="catalytic activity">
    <reaction evidence="1">
        <text>7-[(3S)-3-amino-3-carboxypropyl]wyosine(37) in tRNA(Phe) + S-adenosyl-L-methionine = 7-[(3S)-(3-amino-3-methoxycarbonyl)propyl]wyosine(37) in tRNA(Phe) + S-adenosyl-L-homocysteine</text>
        <dbReference type="Rhea" id="RHEA:36903"/>
        <dbReference type="Rhea" id="RHEA-COMP:10379"/>
        <dbReference type="Rhea" id="RHEA-COMP:11844"/>
        <dbReference type="ChEBI" id="CHEBI:57856"/>
        <dbReference type="ChEBI" id="CHEBI:59789"/>
        <dbReference type="ChEBI" id="CHEBI:73543"/>
        <dbReference type="ChEBI" id="CHEBI:74275"/>
        <dbReference type="EC" id="2.1.1.290"/>
    </reaction>
</comment>
<comment type="catalytic activity">
    <reaction evidence="15">
        <text>7-[(3S)-(3-amino-3-methoxycarbonyl)propyl]wyosine(37) in tRNA(Phe) + S-adenosyl-L-methionine + CO2 = wybutosine(37) in tRNA(Phe) + S-adenosyl-L-homocysteine + 2 H(+)</text>
        <dbReference type="Rhea" id="RHEA:37119"/>
        <dbReference type="Rhea" id="RHEA-COMP:11844"/>
        <dbReference type="Rhea" id="RHEA-COMP:11847"/>
        <dbReference type="ChEBI" id="CHEBI:15378"/>
        <dbReference type="ChEBI" id="CHEBI:16526"/>
        <dbReference type="ChEBI" id="CHEBI:57856"/>
        <dbReference type="ChEBI" id="CHEBI:59789"/>
        <dbReference type="ChEBI" id="CHEBI:73544"/>
        <dbReference type="ChEBI" id="CHEBI:74275"/>
        <dbReference type="EC" id="2.3.1.231"/>
    </reaction>
</comment>
<dbReference type="Pfam" id="PF04072">
    <property type="entry name" value="LCM"/>
    <property type="match status" value="1"/>
</dbReference>
<protein>
    <recommendedName>
        <fullName evidence="6">tRNA wybutosine-synthesizing protein 4</fullName>
        <ecNumber evidence="5">2.1.1.290</ecNumber>
        <ecNumber evidence="4">2.3.1.231</ecNumber>
    </recommendedName>
    <alternativeName>
        <fullName evidence="13">Leucine carboxyl methyltransferase 2</fullName>
    </alternativeName>
    <alternativeName>
        <fullName evidence="14">tRNA(Phe) (7-(3-amino-3-(methoxycarbonyl)propyl)wyosine(37)-N)-methoxycarbonyltransferase</fullName>
    </alternativeName>
    <alternativeName>
        <fullName evidence="12">tRNA(Phe) (7-(3-amino-3-carboxypropyl)wyosine(37)-O)-methyltransferase</fullName>
    </alternativeName>
</protein>
<evidence type="ECO:0000256" key="13">
    <source>
        <dbReference type="ARBA" id="ARBA00030231"/>
    </source>
</evidence>
<dbReference type="InterPro" id="IPR029063">
    <property type="entry name" value="SAM-dependent_MTases_sf"/>
</dbReference>
<dbReference type="PANTHER" id="PTHR46529">
    <property type="entry name" value="TRNA WYBUTOSINE-SYNTHESIZING PROTEIN 4"/>
    <property type="match status" value="1"/>
</dbReference>
<evidence type="ECO:0000256" key="7">
    <source>
        <dbReference type="ARBA" id="ARBA00022603"/>
    </source>
</evidence>
<dbReference type="UniPathway" id="UPA00375"/>
<dbReference type="Proteomes" id="UP000316270">
    <property type="component" value="Chromosome 9"/>
</dbReference>
<dbReference type="InterPro" id="IPR015915">
    <property type="entry name" value="Kelch-typ_b-propeller"/>
</dbReference>
<evidence type="ECO:0000313" key="19">
    <source>
        <dbReference type="Proteomes" id="UP000316270"/>
    </source>
</evidence>
<comment type="similarity">
    <text evidence="3">Belongs to the methyltransferase superfamily. LCMT family.</text>
</comment>
<keyword evidence="10" id="KW-0819">tRNA processing</keyword>
<dbReference type="Pfam" id="PF13621">
    <property type="entry name" value="Cupin_8"/>
    <property type="match status" value="1"/>
</dbReference>
<evidence type="ECO:0000256" key="3">
    <source>
        <dbReference type="ARBA" id="ARBA00010703"/>
    </source>
</evidence>
<dbReference type="FunFam" id="2.60.120.650:FF:000043">
    <property type="entry name" value="tRNA wybutosine-synthesizing protein 4"/>
    <property type="match status" value="1"/>
</dbReference>
<dbReference type="Pfam" id="PF13418">
    <property type="entry name" value="Beta-prop_TYW4"/>
    <property type="match status" value="1"/>
</dbReference>
<evidence type="ECO:0000256" key="16">
    <source>
        <dbReference type="SAM" id="MobiDB-lite"/>
    </source>
</evidence>
<keyword evidence="19" id="KW-1185">Reference proteome</keyword>
<dbReference type="InterPro" id="IPR007213">
    <property type="entry name" value="Ppm1/Ppm2/Tcmp"/>
</dbReference>
<dbReference type="Gene3D" id="2.60.120.650">
    <property type="entry name" value="Cupin"/>
    <property type="match status" value="1"/>
</dbReference>
<dbReference type="STRING" id="50376.A0A517LCN0"/>
<evidence type="ECO:0000256" key="1">
    <source>
        <dbReference type="ARBA" id="ARBA00001806"/>
    </source>
</evidence>
<keyword evidence="8" id="KW-0808">Transferase</keyword>
<dbReference type="PROSITE" id="PS51184">
    <property type="entry name" value="JMJC"/>
    <property type="match status" value="1"/>
</dbReference>
<evidence type="ECO:0000256" key="2">
    <source>
        <dbReference type="ARBA" id="ARBA00004797"/>
    </source>
</evidence>
<comment type="pathway">
    <text evidence="2">tRNA modification; wybutosine-tRNA(Phe) biosynthesis.</text>
</comment>
<dbReference type="PANTHER" id="PTHR46529:SF1">
    <property type="entry name" value="TRNA WYBUTOSINE-SYNTHESIZING PROTEIN 4"/>
    <property type="match status" value="1"/>
</dbReference>
<evidence type="ECO:0000313" key="18">
    <source>
        <dbReference type="EMBL" id="QDS73400.1"/>
    </source>
</evidence>
<dbReference type="GO" id="GO:0031591">
    <property type="term" value="P:wybutosine biosynthetic process"/>
    <property type="evidence" value="ECO:0007669"/>
    <property type="project" value="TreeGrafter"/>
</dbReference>
<evidence type="ECO:0000256" key="10">
    <source>
        <dbReference type="ARBA" id="ARBA00022694"/>
    </source>
</evidence>
<dbReference type="EMBL" id="CP042193">
    <property type="protein sequence ID" value="QDS73400.1"/>
    <property type="molecule type" value="Genomic_DNA"/>
</dbReference>
<evidence type="ECO:0000256" key="12">
    <source>
        <dbReference type="ARBA" id="ARBA00029750"/>
    </source>
</evidence>
<comment type="function">
    <text evidence="11">Probable S-adenosyl-L-methionine-dependent methyltransferase that acts as a component of the wybutosine biosynthesis pathway. Wybutosine is a hyper modified guanosine with a tricyclic base found at the 3'-position adjacent to the anticodon of eukaryotic phenylalanine tRNA. May methylate the carboxyl group of leucine residues to form alpha-leucine ester residues.</text>
</comment>
<dbReference type="EC" id="2.1.1.290" evidence="5"/>
<evidence type="ECO:0000256" key="8">
    <source>
        <dbReference type="ARBA" id="ARBA00022679"/>
    </source>
</evidence>
<evidence type="ECO:0000256" key="15">
    <source>
        <dbReference type="ARBA" id="ARBA00049250"/>
    </source>
</evidence>
<feature type="region of interest" description="Disordered" evidence="16">
    <location>
        <begin position="1"/>
        <end position="20"/>
    </location>
</feature>
<sequence length="1078" mass="120213">MSKKAKPGAGTIGVPKKKEKKDEAIIGTNDYSIVSKRSVEKLYLQDEPQFFRPFIEKPKRRAPLINRGYWLRMQAIEHVVKSFLEESSSKDKIIVNLGCGYEPLPFRMLWRYKDQCQNVKFIDIDFPQLIRRKVGIICKHGMYTDLLQDFTERNNSPEPVLIDHKRYSAIGCDLGDAAAMRDLFLTLQLTTHAVLFLAEVSMVYMEPVEATTLIKICGELPDARFGMLEQHLPAGLDHPFAKTMIDHFNKQTPLRALASYPTIESQRTRFQACGWPEVGIQNLWYLWQYNKLFGNDSKSRLDIVEPFDEWEELALFAGHYFLLSATTFTASKQKFPNTSKNIQNVERSLADFQLLASENSACTGQRRFGAIIDIDDQSFAHHGGIVSTKVQTGYDLYTKNGRAVNVVEPPEHLICHTLTTLHDGTVLFAGGRKSPASPSAACYLRENHTWTRTHELRPARYRHCSVAVTIDSKPSVLVCGGQSGNGSALALWQLYDRELGWRELPCDINIEVFGAAMVATSKTSGVLVGGMSSSGTLLSQYIEWRLIQNGEEGVKLECEQMWDSRSSICRFGACLVRHPCGLILIGGIGTDGVLEADQEIMVITPDGNVKNTKSISALLSTGGSRPMLTGHSVKVIGDDVIIVGGGGVCFSFGAFWNKHQLILRPSEADNKSAWQLLLPKSNILQNAAGKDVPNLHADLNESSDVQEPQKIQSSALHRAKRVPCIDLSSSEDFTALVTKAQPVVLQNLDLGPCLTLWTPEYLKEKTGPDRAVIIHASKEPHLSFLTKNFTYETRPFSQFIDAAMNGQHVYLRALSSANPSKIPAALHRDFPSIAGDFVIPDILEMARENEHSSVLRISGATTMWLHYDVMVNILCQIRGSKKVVLFPPSDIRYLEFVHGETTSGLNVFTTPPEKLEKTHLVETVLEEGKVLFIPACWAHATAPAGEKGMSVAVNVFFRSFENNAYAAGRDVYGNRDLGVYQNGRRDIAKIIEKIAAEPELGRAERINVIARILADEGFRRQVVKGGREIGEGNRVGEKEVLRILRSVEALPDDIGQFYLDRLAVEMEDFAKTCRRDEI</sequence>
<proteinExistence type="inferred from homology"/>
<dbReference type="AlphaFoldDB" id="A0A517LCN0"/>
<dbReference type="SUPFAM" id="SSF51197">
    <property type="entry name" value="Clavaminate synthase-like"/>
    <property type="match status" value="1"/>
</dbReference>
<reference evidence="18 19" key="1">
    <citation type="submission" date="2019-07" db="EMBL/GenBank/DDBJ databases">
        <title>Finished genome of Venturia effusa.</title>
        <authorList>
            <person name="Young C.A."/>
            <person name="Cox M.P."/>
            <person name="Ganley A.R.D."/>
            <person name="David W.J."/>
        </authorList>
    </citation>
    <scope>NUCLEOTIDE SEQUENCE [LARGE SCALE GENOMIC DNA]</scope>
    <source>
        <strain evidence="19">albino</strain>
    </source>
</reference>
<keyword evidence="7" id="KW-0489">Methyltransferase</keyword>
<evidence type="ECO:0000256" key="6">
    <source>
        <dbReference type="ARBA" id="ARBA00018045"/>
    </source>
</evidence>
<accession>A0A517LCN0</accession>
<dbReference type="GO" id="GO:0030488">
    <property type="term" value="P:tRNA methylation"/>
    <property type="evidence" value="ECO:0007669"/>
    <property type="project" value="TreeGrafter"/>
</dbReference>
<dbReference type="GO" id="GO:0008175">
    <property type="term" value="F:tRNA methyltransferase activity"/>
    <property type="evidence" value="ECO:0007669"/>
    <property type="project" value="TreeGrafter"/>
</dbReference>
<dbReference type="Gene3D" id="3.40.50.150">
    <property type="entry name" value="Vaccinia Virus protein VP39"/>
    <property type="match status" value="1"/>
</dbReference>
<evidence type="ECO:0000256" key="9">
    <source>
        <dbReference type="ARBA" id="ARBA00022691"/>
    </source>
</evidence>
<evidence type="ECO:0000256" key="11">
    <source>
        <dbReference type="ARBA" id="ARBA00025588"/>
    </source>
</evidence>
<dbReference type="InterPro" id="IPR041667">
    <property type="entry name" value="Cupin_8"/>
</dbReference>
<feature type="domain" description="JmjC" evidence="17">
    <location>
        <begin position="828"/>
        <end position="972"/>
    </location>
</feature>
<evidence type="ECO:0000256" key="4">
    <source>
        <dbReference type="ARBA" id="ARBA00012155"/>
    </source>
</evidence>
<organism evidence="18 19">
    <name type="scientific">Venturia effusa</name>
    <dbReference type="NCBI Taxonomy" id="50376"/>
    <lineage>
        <taxon>Eukaryota</taxon>
        <taxon>Fungi</taxon>
        <taxon>Dikarya</taxon>
        <taxon>Ascomycota</taxon>
        <taxon>Pezizomycotina</taxon>
        <taxon>Dothideomycetes</taxon>
        <taxon>Pleosporomycetidae</taxon>
        <taxon>Venturiales</taxon>
        <taxon>Venturiaceae</taxon>
        <taxon>Venturia</taxon>
    </lineage>
</organism>
<evidence type="ECO:0000259" key="17">
    <source>
        <dbReference type="PROSITE" id="PS51184"/>
    </source>
</evidence>